<proteinExistence type="inferred from homology"/>
<keyword evidence="3" id="KW-0539">Nucleus</keyword>
<evidence type="ECO:0000313" key="4">
    <source>
        <dbReference type="EMBL" id="KAG2222688.1"/>
    </source>
</evidence>
<dbReference type="InterPro" id="IPR007231">
    <property type="entry name" value="Nucleoporin_int_Nup93/Nic96"/>
</dbReference>
<dbReference type="AlphaFoldDB" id="A0A8H7S734"/>
<dbReference type="GO" id="GO:0017056">
    <property type="term" value="F:structural constituent of nuclear pore"/>
    <property type="evidence" value="ECO:0007669"/>
    <property type="project" value="InterPro"/>
</dbReference>
<comment type="similarity">
    <text evidence="2">Belongs to the nucleoporin interacting component (NIC) family.</text>
</comment>
<accession>A0A8H7S734</accession>
<protein>
    <submittedName>
        <fullName evidence="4">Uncharacterized protein</fullName>
    </submittedName>
</protein>
<evidence type="ECO:0000256" key="2">
    <source>
        <dbReference type="ARBA" id="ARBA00010186"/>
    </source>
</evidence>
<dbReference type="GO" id="GO:0005643">
    <property type="term" value="C:nuclear pore"/>
    <property type="evidence" value="ECO:0007669"/>
    <property type="project" value="InterPro"/>
</dbReference>
<evidence type="ECO:0000256" key="1">
    <source>
        <dbReference type="ARBA" id="ARBA00004259"/>
    </source>
</evidence>
<dbReference type="EMBL" id="JAEPRB010000077">
    <property type="protein sequence ID" value="KAG2222688.1"/>
    <property type="molecule type" value="Genomic_DNA"/>
</dbReference>
<dbReference type="OrthoDB" id="203824at2759"/>
<sequence>MAKEGNNDQTATLKQILEQSKLITTKIKAYELPQIERGLDQIDSQTHNLTTKTTQSQDQPNVDIRAHYFLSKARVNTQVLLRDLGTIHLGAAPDHRQPIYDTDVEGYLTSERTQTIIDVISNGQQEVKYILIIYFNYIGKMGLY</sequence>
<dbReference type="PANTHER" id="PTHR11225">
    <property type="entry name" value="NUCLEAR PORE COMPLEX PROTEIN NUP93 NUCLEOPORIN NUP93 DEAD EYE PROTEIN"/>
    <property type="match status" value="1"/>
</dbReference>
<dbReference type="GO" id="GO:0016973">
    <property type="term" value="P:poly(A)+ mRNA export from nucleus"/>
    <property type="evidence" value="ECO:0007669"/>
    <property type="project" value="TreeGrafter"/>
</dbReference>
<comment type="caution">
    <text evidence="4">The sequence shown here is derived from an EMBL/GenBank/DDBJ whole genome shotgun (WGS) entry which is preliminary data.</text>
</comment>
<evidence type="ECO:0000313" key="5">
    <source>
        <dbReference type="Proteomes" id="UP000646827"/>
    </source>
</evidence>
<reference evidence="4 5" key="1">
    <citation type="submission" date="2020-12" db="EMBL/GenBank/DDBJ databases">
        <title>Metabolic potential, ecology and presence of endohyphal bacteria is reflected in genomic diversity of Mucoromycotina.</title>
        <authorList>
            <person name="Muszewska A."/>
            <person name="Okrasinska A."/>
            <person name="Steczkiewicz K."/>
            <person name="Drgas O."/>
            <person name="Orlowska M."/>
            <person name="Perlinska-Lenart U."/>
            <person name="Aleksandrzak-Piekarczyk T."/>
            <person name="Szatraj K."/>
            <person name="Zielenkiewicz U."/>
            <person name="Pilsyk S."/>
            <person name="Malc E."/>
            <person name="Mieczkowski P."/>
            <person name="Kruszewska J.S."/>
            <person name="Biernat P."/>
            <person name="Pawlowska J."/>
        </authorList>
    </citation>
    <scope>NUCLEOTIDE SEQUENCE [LARGE SCALE GENOMIC DNA]</scope>
    <source>
        <strain evidence="4 5">CBS 142.35</strain>
    </source>
</reference>
<dbReference type="Proteomes" id="UP000646827">
    <property type="component" value="Unassembled WGS sequence"/>
</dbReference>
<evidence type="ECO:0000256" key="3">
    <source>
        <dbReference type="ARBA" id="ARBA00023242"/>
    </source>
</evidence>
<gene>
    <name evidence="4" type="ORF">INT45_013502</name>
</gene>
<keyword evidence="5" id="KW-1185">Reference proteome</keyword>
<dbReference type="PANTHER" id="PTHR11225:SF4">
    <property type="entry name" value="NUCLEAR PORE COMPLEX PROTEIN NUP93"/>
    <property type="match status" value="1"/>
</dbReference>
<organism evidence="4 5">
    <name type="scientific">Circinella minor</name>
    <dbReference type="NCBI Taxonomy" id="1195481"/>
    <lineage>
        <taxon>Eukaryota</taxon>
        <taxon>Fungi</taxon>
        <taxon>Fungi incertae sedis</taxon>
        <taxon>Mucoromycota</taxon>
        <taxon>Mucoromycotina</taxon>
        <taxon>Mucoromycetes</taxon>
        <taxon>Mucorales</taxon>
        <taxon>Lichtheimiaceae</taxon>
        <taxon>Circinella</taxon>
    </lineage>
</organism>
<comment type="subcellular location">
    <subcellularLocation>
        <location evidence="1">Nucleus envelope</location>
    </subcellularLocation>
</comment>
<dbReference type="GO" id="GO:0006606">
    <property type="term" value="P:protein import into nucleus"/>
    <property type="evidence" value="ECO:0007669"/>
    <property type="project" value="TreeGrafter"/>
</dbReference>
<name>A0A8H7S734_9FUNG</name>